<dbReference type="InterPro" id="IPR036388">
    <property type="entry name" value="WH-like_DNA-bd_sf"/>
</dbReference>
<dbReference type="Proteomes" id="UP000244932">
    <property type="component" value="Unassembled WGS sequence"/>
</dbReference>
<dbReference type="AlphaFoldDB" id="A0A2R8A6T6"/>
<dbReference type="GO" id="GO:0003677">
    <property type="term" value="F:DNA binding"/>
    <property type="evidence" value="ECO:0007669"/>
    <property type="project" value="InterPro"/>
</dbReference>
<reference evidence="2 3" key="1">
    <citation type="submission" date="2018-03" db="EMBL/GenBank/DDBJ databases">
        <authorList>
            <person name="Keele B.F."/>
        </authorList>
    </citation>
    <scope>NUCLEOTIDE SEQUENCE [LARGE SCALE GENOMIC DNA]</scope>
    <source>
        <strain evidence="2 3">CeCT 8812</strain>
    </source>
</reference>
<organism evidence="2 3">
    <name type="scientific">Pontivivens insulae</name>
    <dbReference type="NCBI Taxonomy" id="1639689"/>
    <lineage>
        <taxon>Bacteria</taxon>
        <taxon>Pseudomonadati</taxon>
        <taxon>Pseudomonadota</taxon>
        <taxon>Alphaproteobacteria</taxon>
        <taxon>Rhodobacterales</taxon>
        <taxon>Paracoccaceae</taxon>
        <taxon>Pontivivens</taxon>
    </lineage>
</organism>
<dbReference type="Gene3D" id="1.10.10.10">
    <property type="entry name" value="Winged helix-like DNA-binding domain superfamily/Winged helix DNA-binding domain"/>
    <property type="match status" value="1"/>
</dbReference>
<dbReference type="SUPFAM" id="SSF46894">
    <property type="entry name" value="C-terminal effector domain of the bipartite response regulators"/>
    <property type="match status" value="1"/>
</dbReference>
<name>A0A2R8A6T6_9RHOB</name>
<evidence type="ECO:0000313" key="3">
    <source>
        <dbReference type="Proteomes" id="UP000244932"/>
    </source>
</evidence>
<accession>A0A2R8A6T6</accession>
<dbReference type="SMART" id="SM00421">
    <property type="entry name" value="HTH_LUXR"/>
    <property type="match status" value="1"/>
</dbReference>
<dbReference type="InterPro" id="IPR000792">
    <property type="entry name" value="Tscrpt_reg_LuxR_C"/>
</dbReference>
<dbReference type="InterPro" id="IPR016032">
    <property type="entry name" value="Sig_transdc_resp-reg_C-effctor"/>
</dbReference>
<keyword evidence="3" id="KW-1185">Reference proteome</keyword>
<proteinExistence type="predicted"/>
<gene>
    <name evidence="2" type="ORF">POI8812_00211</name>
</gene>
<dbReference type="InterPro" id="IPR029058">
    <property type="entry name" value="AB_hydrolase_fold"/>
</dbReference>
<evidence type="ECO:0000313" key="2">
    <source>
        <dbReference type="EMBL" id="SPF27916.1"/>
    </source>
</evidence>
<dbReference type="SUPFAM" id="SSF53474">
    <property type="entry name" value="alpha/beta-Hydrolases"/>
    <property type="match status" value="1"/>
</dbReference>
<sequence length="556" mass="60285">MISRLYDAVGNGADYQPIFAAMDEFIEAELSAPTCDNHTSKAWQKLFKHHFQQVGHVFDVLTREPVETPLSYVEAQNGPAAVVERSGRIVTSNLDFSNVVGAHTDLSEHFASSDDRVRFENLASANNLDAQVVVTLNVPRRRKPVVLLIGHLPQLKNDSSEAAPLSALIVEPRWSATLGDTLARSFELTGAEVDTLRAFVETGSAQGIADSRKRSIRTVRTQLSRIFAQIGVSGQTELALFLAALAQMKPPSLPGRGSAKFDDGDVKRHVLTSRVGPIEVLDYGAPDGSPVLLIQSTHPPGLTRDLRAAFAQAGLRILAPLKPGAGQSAALKPTEGPDRVAPLCRDVLDALSIPRAVIAGQASGGLYALEFARRYPAMTSAVCLIDTGTPFESTSALLRLPPTIRRTMVPARIFPEMLLLPHRLVAANFARSAKGEATVVDYFFDGSPEDQVLTRTDPSYYGITRDIISYSFLDTDRLVRDVVRWASNWSPLLSEVAASTRLRFVHGALNRMFLVGGIEAFAASRPNCDLISIEGCGQLAVFQEPDTVAVALRQLV</sequence>
<evidence type="ECO:0000259" key="1">
    <source>
        <dbReference type="SMART" id="SM00421"/>
    </source>
</evidence>
<dbReference type="OrthoDB" id="8107794at2"/>
<dbReference type="Gene3D" id="3.40.50.1820">
    <property type="entry name" value="alpha/beta hydrolase"/>
    <property type="match status" value="1"/>
</dbReference>
<feature type="domain" description="HTH luxR-type" evidence="1">
    <location>
        <begin position="185"/>
        <end position="242"/>
    </location>
</feature>
<protein>
    <recommendedName>
        <fullName evidence="1">HTH luxR-type domain-containing protein</fullName>
    </recommendedName>
</protein>
<dbReference type="EMBL" id="OMKW01000001">
    <property type="protein sequence ID" value="SPF27916.1"/>
    <property type="molecule type" value="Genomic_DNA"/>
</dbReference>
<dbReference type="GO" id="GO:0006355">
    <property type="term" value="P:regulation of DNA-templated transcription"/>
    <property type="evidence" value="ECO:0007669"/>
    <property type="project" value="InterPro"/>
</dbReference>
<dbReference type="RefSeq" id="WP_146186095.1">
    <property type="nucleotide sequence ID" value="NZ_OMKW01000001.1"/>
</dbReference>